<sequence>MNMKKGFTLTFALKCFGLASVFGLILTTTGCNKDFENTLPQTFKNDTAGLGAGKKVLYIVVDGITGAAIKTLAPANIATINAKALYTFDGLADDKRNVITNAAGWTNMFTGYDYTKSNVTSEDFAGLNLATTPTIFTRIKSSLSTSRTVSIASTPLFNDKLAGDATIKQNVSDDAAVKAGVVAELNTNNPTMVVAQFHSADIAGAANGYTASTPAYATAIQTIDGYIGEILTALKARKGYSGENWLIVVASNKGGGVSGGSAGSNIYNDPSRNTYVAFYNPRFSKTLVNQPDPSSYPFTGSAIRLTSTTANNGVAVLSDANIGDFGTTGDYTFVLKIRSTASNQSNYAHFCGNMSNYSAREGLNSTGWDLMTWGDSYYLSFAGGYTISAGTAIRDGKWHTLAFKLFNEGAVRYVSLFQDGKKITSVDITGKNLTNPAALHMGAGKATVATDGTDLWFRDMAIYNIAMTDADLITNMKKEISFTAPNPDKLLGWWPSNEGTGLVLKDLSAAKKDFAVTGSASWGYFLEVSPVVGGNITDLAFKNVPNGIDIPVLIYNWLNIAVPQQWGLMGNLFTPTIVLPTN</sequence>
<dbReference type="GO" id="GO:0004553">
    <property type="term" value="F:hydrolase activity, hydrolyzing O-glycosyl compounds"/>
    <property type="evidence" value="ECO:0007669"/>
    <property type="project" value="UniProtKB-ARBA"/>
</dbReference>
<dbReference type="SUPFAM" id="SSF53649">
    <property type="entry name" value="Alkaline phosphatase-like"/>
    <property type="match status" value="1"/>
</dbReference>
<reference evidence="1 2" key="1">
    <citation type="submission" date="2019-02" db="EMBL/GenBank/DDBJ databases">
        <title>Pedobacter sp. RP-3-21 sp. nov., isolated from Arctic soil.</title>
        <authorList>
            <person name="Dahal R.H."/>
        </authorList>
    </citation>
    <scope>NUCLEOTIDE SEQUENCE [LARGE SCALE GENOMIC DNA]</scope>
    <source>
        <strain evidence="1 2">RP-3-21</strain>
    </source>
</reference>
<protein>
    <submittedName>
        <fullName evidence="1">DUF4983 domain-containing protein</fullName>
    </submittedName>
</protein>
<dbReference type="Proteomes" id="UP000293925">
    <property type="component" value="Unassembled WGS sequence"/>
</dbReference>
<dbReference type="InterPro" id="IPR017850">
    <property type="entry name" value="Alkaline_phosphatase_core_sf"/>
</dbReference>
<evidence type="ECO:0000313" key="2">
    <source>
        <dbReference type="Proteomes" id="UP000293925"/>
    </source>
</evidence>
<proteinExistence type="predicted"/>
<dbReference type="OrthoDB" id="279982at2"/>
<dbReference type="PROSITE" id="PS51257">
    <property type="entry name" value="PROKAR_LIPOPROTEIN"/>
    <property type="match status" value="1"/>
</dbReference>
<dbReference type="SUPFAM" id="SSF49899">
    <property type="entry name" value="Concanavalin A-like lectins/glucanases"/>
    <property type="match status" value="1"/>
</dbReference>
<dbReference type="GO" id="GO:0005975">
    <property type="term" value="P:carbohydrate metabolic process"/>
    <property type="evidence" value="ECO:0007669"/>
    <property type="project" value="UniProtKB-ARBA"/>
</dbReference>
<accession>A0A4R0PKT0</accession>
<name>A0A4R0PKT0_9SPHI</name>
<organism evidence="1 2">
    <name type="scientific">Pedobacter psychrodurus</name>
    <dbReference type="NCBI Taxonomy" id="2530456"/>
    <lineage>
        <taxon>Bacteria</taxon>
        <taxon>Pseudomonadati</taxon>
        <taxon>Bacteroidota</taxon>
        <taxon>Sphingobacteriia</taxon>
        <taxon>Sphingobacteriales</taxon>
        <taxon>Sphingobacteriaceae</taxon>
        <taxon>Pedobacter</taxon>
    </lineage>
</organism>
<comment type="caution">
    <text evidence="1">The sequence shown here is derived from an EMBL/GenBank/DDBJ whole genome shotgun (WGS) entry which is preliminary data.</text>
</comment>
<gene>
    <name evidence="1" type="ORF">EZ456_19750</name>
</gene>
<dbReference type="Gene3D" id="3.40.720.10">
    <property type="entry name" value="Alkaline Phosphatase, subunit A"/>
    <property type="match status" value="1"/>
</dbReference>
<dbReference type="EMBL" id="SJSO01000020">
    <property type="protein sequence ID" value="TCD20381.1"/>
    <property type="molecule type" value="Genomic_DNA"/>
</dbReference>
<dbReference type="Gene3D" id="2.60.120.200">
    <property type="match status" value="1"/>
</dbReference>
<dbReference type="AlphaFoldDB" id="A0A4R0PKT0"/>
<dbReference type="InterPro" id="IPR013320">
    <property type="entry name" value="ConA-like_dom_sf"/>
</dbReference>
<keyword evidence="2" id="KW-1185">Reference proteome</keyword>
<evidence type="ECO:0000313" key="1">
    <source>
        <dbReference type="EMBL" id="TCD20381.1"/>
    </source>
</evidence>